<sequence length="284" mass="29617">MTIAPAANAAAHSALPDALRRAIGAAHVLTEANDLEARLVEDRGLARGSALALLRPGSTHEVAACQRLCHAAGMPVVPQGGNTGLAGGGVPEGGIILTTDRLNAIPEVAATNATMTVDAGCILAHIQQAADAQFPLSLASEGSPQIGGNLSTNVGGTAVLRYGNTRDLVLGIEVVLPNGRILNDLNGLRKKNTDYDLRNMFIGAEGTLGIITAAVLKLFPKPLARATTLVACADAPRALKLYARMRRRAADTLSTFEYINRMALQMVIDQPFVSHDQPGAVPIQ</sequence>
<dbReference type="InterPro" id="IPR036318">
    <property type="entry name" value="FAD-bd_PCMH-like_sf"/>
</dbReference>
<dbReference type="KEGG" id="pseb:EOK75_02385"/>
<evidence type="ECO:0000259" key="3">
    <source>
        <dbReference type="PROSITE" id="PS51387"/>
    </source>
</evidence>
<dbReference type="EMBL" id="CP039964">
    <property type="protein sequence ID" value="QCO54736.1"/>
    <property type="molecule type" value="Genomic_DNA"/>
</dbReference>
<dbReference type="GO" id="GO:0071949">
    <property type="term" value="F:FAD binding"/>
    <property type="evidence" value="ECO:0007669"/>
    <property type="project" value="InterPro"/>
</dbReference>
<dbReference type="AlphaFoldDB" id="A0A4P8ED82"/>
<dbReference type="OrthoDB" id="9811557at2"/>
<accession>A0A4P8ED82</accession>
<reference evidence="4 5" key="1">
    <citation type="submission" date="2019-05" db="EMBL/GenBank/DDBJ databases">
        <title>Pseudorhodobacter turbinis sp. nov., isolated from the gut of the Korean turban shell.</title>
        <authorList>
            <person name="Jeong Y.-S."/>
            <person name="Kang W.-R."/>
            <person name="Bae J.-W."/>
        </authorList>
    </citation>
    <scope>NUCLEOTIDE SEQUENCE [LARGE SCALE GENOMIC DNA]</scope>
    <source>
        <strain evidence="4 5">S12M18</strain>
    </source>
</reference>
<feature type="domain" description="FAD-binding PCMH-type" evidence="3">
    <location>
        <begin position="46"/>
        <end position="221"/>
    </location>
</feature>
<dbReference type="InterPro" id="IPR016167">
    <property type="entry name" value="FAD-bd_PCMH_sub1"/>
</dbReference>
<proteinExistence type="predicted"/>
<dbReference type="InterPro" id="IPR016169">
    <property type="entry name" value="FAD-bd_PCMH_sub2"/>
</dbReference>
<dbReference type="Gene3D" id="3.30.70.2190">
    <property type="match status" value="1"/>
</dbReference>
<dbReference type="Gene3D" id="3.30.43.10">
    <property type="entry name" value="Uridine Diphospho-n-acetylenolpyruvylglucosamine Reductase, domain 2"/>
    <property type="match status" value="1"/>
</dbReference>
<dbReference type="InterPro" id="IPR006094">
    <property type="entry name" value="Oxid_FAD_bind_N"/>
</dbReference>
<keyword evidence="2" id="KW-0274">FAD</keyword>
<evidence type="ECO:0000256" key="2">
    <source>
        <dbReference type="ARBA" id="ARBA00022827"/>
    </source>
</evidence>
<dbReference type="InterPro" id="IPR051264">
    <property type="entry name" value="FAD-oxidored/transferase_4"/>
</dbReference>
<dbReference type="Pfam" id="PF01565">
    <property type="entry name" value="FAD_binding_4"/>
    <property type="match status" value="1"/>
</dbReference>
<evidence type="ECO:0000256" key="1">
    <source>
        <dbReference type="ARBA" id="ARBA00022630"/>
    </source>
</evidence>
<dbReference type="InterPro" id="IPR016166">
    <property type="entry name" value="FAD-bd_PCMH"/>
</dbReference>
<organism evidence="4 5">
    <name type="scientific">Pseudorhodobacter turbinis</name>
    <dbReference type="NCBI Taxonomy" id="2500533"/>
    <lineage>
        <taxon>Bacteria</taxon>
        <taxon>Pseudomonadati</taxon>
        <taxon>Pseudomonadota</taxon>
        <taxon>Alphaproteobacteria</taxon>
        <taxon>Rhodobacterales</taxon>
        <taxon>Paracoccaceae</taxon>
        <taxon>Pseudorhodobacter</taxon>
    </lineage>
</organism>
<protein>
    <submittedName>
        <fullName evidence="4">FAD-binding oxidoreductase</fullName>
    </submittedName>
</protein>
<dbReference type="PANTHER" id="PTHR43716:SF2">
    <property type="entry name" value="BLL6224 PROTEIN"/>
    <property type="match status" value="1"/>
</dbReference>
<keyword evidence="5" id="KW-1185">Reference proteome</keyword>
<dbReference type="RefSeq" id="WP_137192406.1">
    <property type="nucleotide sequence ID" value="NZ_CP039964.1"/>
</dbReference>
<keyword evidence="1" id="KW-0285">Flavoprotein</keyword>
<dbReference type="Proteomes" id="UP000298631">
    <property type="component" value="Chromosome"/>
</dbReference>
<evidence type="ECO:0000313" key="5">
    <source>
        <dbReference type="Proteomes" id="UP000298631"/>
    </source>
</evidence>
<evidence type="ECO:0000313" key="4">
    <source>
        <dbReference type="EMBL" id="QCO54736.1"/>
    </source>
</evidence>
<name>A0A4P8ED82_9RHOB</name>
<dbReference type="SUPFAM" id="SSF56176">
    <property type="entry name" value="FAD-binding/transporter-associated domain-like"/>
    <property type="match status" value="1"/>
</dbReference>
<dbReference type="GO" id="GO:0022904">
    <property type="term" value="P:respiratory electron transport chain"/>
    <property type="evidence" value="ECO:0007669"/>
    <property type="project" value="TreeGrafter"/>
</dbReference>
<dbReference type="PROSITE" id="PS51387">
    <property type="entry name" value="FAD_PCMH"/>
    <property type="match status" value="1"/>
</dbReference>
<dbReference type="PANTHER" id="PTHR43716">
    <property type="entry name" value="D-2-HYDROXYGLUTARATE DEHYDROGENASE, MITOCHONDRIAL"/>
    <property type="match status" value="1"/>
</dbReference>
<gene>
    <name evidence="4" type="ORF">EOK75_02385</name>
</gene>
<dbReference type="Gene3D" id="3.30.465.10">
    <property type="match status" value="1"/>
</dbReference>